<gene>
    <name evidence="2" type="ORF">BJY28_001228</name>
</gene>
<protein>
    <submittedName>
        <fullName evidence="2">Uncharacterized protein</fullName>
    </submittedName>
</protein>
<dbReference type="Proteomes" id="UP000592181">
    <property type="component" value="Unassembled WGS sequence"/>
</dbReference>
<name>A0A852X1K7_9MICO</name>
<dbReference type="EMBL" id="JACBZX010000001">
    <property type="protein sequence ID" value="NYG36759.1"/>
    <property type="molecule type" value="Genomic_DNA"/>
</dbReference>
<evidence type="ECO:0000313" key="3">
    <source>
        <dbReference type="Proteomes" id="UP000592181"/>
    </source>
</evidence>
<sequence>MDESPRRRGLREPVTDLHPTDERTCPEGPAPPLAALLERTALSVARRLARGAGRCSLVAYREDPGRSHVALAHGLCSTGEVAVALAGARPCGLGEGHPEVRLRVDQLSAHHELRAAMASLHALGRLRLVGPDEAAAMIVAHVLPPAVEAAAAAGARVALVATERVLVHGPLGIDAYAPQQLAGQGCFPTVEQEWAVVEVVERRGEAWARARVTEVLAGSRAGRRGDQRPLPEVVAHLAGRVLLADVDSAALTWLVLDATSIRTVVLPFAEPVRTPGELEAALDSLT</sequence>
<feature type="compositionally biased region" description="Basic and acidic residues" evidence="1">
    <location>
        <begin position="1"/>
        <end position="25"/>
    </location>
</feature>
<feature type="region of interest" description="Disordered" evidence="1">
    <location>
        <begin position="1"/>
        <end position="29"/>
    </location>
</feature>
<accession>A0A852X1K7</accession>
<comment type="caution">
    <text evidence="2">The sequence shown here is derived from an EMBL/GenBank/DDBJ whole genome shotgun (WGS) entry which is preliminary data.</text>
</comment>
<keyword evidence="3" id="KW-1185">Reference proteome</keyword>
<evidence type="ECO:0000256" key="1">
    <source>
        <dbReference type="SAM" id="MobiDB-lite"/>
    </source>
</evidence>
<organism evidence="2 3">
    <name type="scientific">Janibacter alkaliphilus</name>
    <dbReference type="NCBI Taxonomy" id="1069963"/>
    <lineage>
        <taxon>Bacteria</taxon>
        <taxon>Bacillati</taxon>
        <taxon>Actinomycetota</taxon>
        <taxon>Actinomycetes</taxon>
        <taxon>Micrococcales</taxon>
        <taxon>Intrasporangiaceae</taxon>
        <taxon>Janibacter</taxon>
    </lineage>
</organism>
<reference evidence="2 3" key="1">
    <citation type="submission" date="2020-07" db="EMBL/GenBank/DDBJ databases">
        <title>Sequencing the genomes of 1000 actinobacteria strains.</title>
        <authorList>
            <person name="Klenk H.-P."/>
        </authorList>
    </citation>
    <scope>NUCLEOTIDE SEQUENCE [LARGE SCALE GENOMIC DNA]</scope>
    <source>
        <strain evidence="2 3">DSM 24723</strain>
    </source>
</reference>
<evidence type="ECO:0000313" key="2">
    <source>
        <dbReference type="EMBL" id="NYG36759.1"/>
    </source>
</evidence>
<dbReference type="AlphaFoldDB" id="A0A852X1K7"/>
<proteinExistence type="predicted"/>
<dbReference type="RefSeq" id="WP_179462213.1">
    <property type="nucleotide sequence ID" value="NZ_JACBZX010000001.1"/>
</dbReference>